<evidence type="ECO:0000313" key="3">
    <source>
        <dbReference type="Proteomes" id="UP001232156"/>
    </source>
</evidence>
<dbReference type="SUPFAM" id="SSF53474">
    <property type="entry name" value="alpha/beta-Hydrolases"/>
    <property type="match status" value="1"/>
</dbReference>
<evidence type="ECO:0000313" key="2">
    <source>
        <dbReference type="EMBL" id="MDR4125397.1"/>
    </source>
</evidence>
<dbReference type="RefSeq" id="WP_167522897.1">
    <property type="nucleotide sequence ID" value="NZ_JAUZQE010000008.1"/>
</dbReference>
<reference evidence="2 3" key="1">
    <citation type="submission" date="2023-08" db="EMBL/GenBank/DDBJ databases">
        <title>Alcaligenaceae gen. nov., a novel taxon isolated from the sludge of Yixing Pesticide Factory.</title>
        <authorList>
            <person name="Ruan L."/>
        </authorList>
    </citation>
    <scope>NUCLEOTIDE SEQUENCE [LARGE SCALE GENOMIC DNA]</scope>
    <source>
        <strain evidence="2 3">LG-2</strain>
    </source>
</reference>
<comment type="caution">
    <text evidence="2">The sequence shown here is derived from an EMBL/GenBank/DDBJ whole genome shotgun (WGS) entry which is preliminary data.</text>
</comment>
<dbReference type="EMBL" id="JAUZQE010000008">
    <property type="protein sequence ID" value="MDR4125397.1"/>
    <property type="molecule type" value="Genomic_DNA"/>
</dbReference>
<accession>A0ABU1D4U0</accession>
<keyword evidence="3" id="KW-1185">Reference proteome</keyword>
<name>A0ABU1D4U0_9BURK</name>
<keyword evidence="2" id="KW-0378">Hydrolase</keyword>
<dbReference type="GO" id="GO:0016787">
    <property type="term" value="F:hydrolase activity"/>
    <property type="evidence" value="ECO:0007669"/>
    <property type="project" value="UniProtKB-KW"/>
</dbReference>
<sequence length="220" mass="23888">MTTIDFSATLAFIPKEEKPRLLFVLLHGEAAGPEQLFPLAEALKQAFPFAMLILPPSGCEQHLEELVAFVRRVQHHYQISGEQTALAGFSQGARMALEASRAHADLAGRVLAFSGLYAEAPASLPETTMIHLFHGADDALLPLHEVQAMMQHLGSIQADATIDVASQVGHEMHAALIEQAIVRLQTCVPLRSWQAAYGELNKRSEGECGDPDPDSPPTLH</sequence>
<dbReference type="Proteomes" id="UP001232156">
    <property type="component" value="Unassembled WGS sequence"/>
</dbReference>
<proteinExistence type="predicted"/>
<protein>
    <submittedName>
        <fullName evidence="2">Dienelactone hydrolase family protein</fullName>
    </submittedName>
</protein>
<feature type="domain" description="Phospholipase/carboxylesterase/thioesterase" evidence="1">
    <location>
        <begin position="60"/>
        <end position="187"/>
    </location>
</feature>
<gene>
    <name evidence="2" type="ORF">Q8947_05285</name>
</gene>
<evidence type="ECO:0000259" key="1">
    <source>
        <dbReference type="Pfam" id="PF02230"/>
    </source>
</evidence>
<dbReference type="InterPro" id="IPR029058">
    <property type="entry name" value="AB_hydrolase_fold"/>
</dbReference>
<dbReference type="Pfam" id="PF02230">
    <property type="entry name" value="Abhydrolase_2"/>
    <property type="match status" value="1"/>
</dbReference>
<dbReference type="Gene3D" id="3.40.50.1820">
    <property type="entry name" value="alpha/beta hydrolase"/>
    <property type="match status" value="1"/>
</dbReference>
<organism evidence="2 3">
    <name type="scientific">Yanghanlia caeni</name>
    <dbReference type="NCBI Taxonomy" id="3064283"/>
    <lineage>
        <taxon>Bacteria</taxon>
        <taxon>Pseudomonadati</taxon>
        <taxon>Pseudomonadota</taxon>
        <taxon>Betaproteobacteria</taxon>
        <taxon>Burkholderiales</taxon>
        <taxon>Alcaligenaceae</taxon>
        <taxon>Yanghanlia</taxon>
    </lineage>
</organism>
<dbReference type="InterPro" id="IPR003140">
    <property type="entry name" value="PLipase/COase/thioEstase"/>
</dbReference>